<name>A0A518BE76_9BACT</name>
<dbReference type="SMART" id="SM00487">
    <property type="entry name" value="DEXDc"/>
    <property type="match status" value="1"/>
</dbReference>
<evidence type="ECO:0000313" key="3">
    <source>
        <dbReference type="EMBL" id="QDU65287.1"/>
    </source>
</evidence>
<dbReference type="Gene3D" id="3.30.870.10">
    <property type="entry name" value="Endonuclease Chain A"/>
    <property type="match status" value="1"/>
</dbReference>
<dbReference type="REBASE" id="356146">
    <property type="entry name" value="PbaPla133ORF3510P"/>
</dbReference>
<dbReference type="InterPro" id="IPR025202">
    <property type="entry name" value="PLD-like_dom"/>
</dbReference>
<dbReference type="GO" id="GO:0016887">
    <property type="term" value="F:ATP hydrolysis activity"/>
    <property type="evidence" value="ECO:0007669"/>
    <property type="project" value="TreeGrafter"/>
</dbReference>
<dbReference type="SUPFAM" id="SSF56024">
    <property type="entry name" value="Phospholipase D/nuclease"/>
    <property type="match status" value="1"/>
</dbReference>
<organism evidence="3 4">
    <name type="scientific">Engelhardtia mirabilis</name>
    <dbReference type="NCBI Taxonomy" id="2528011"/>
    <lineage>
        <taxon>Bacteria</taxon>
        <taxon>Pseudomonadati</taxon>
        <taxon>Planctomycetota</taxon>
        <taxon>Planctomycetia</taxon>
        <taxon>Planctomycetia incertae sedis</taxon>
        <taxon>Engelhardtia</taxon>
    </lineage>
</organism>
<dbReference type="SUPFAM" id="SSF52540">
    <property type="entry name" value="P-loop containing nucleoside triphosphate hydrolases"/>
    <property type="match status" value="1"/>
</dbReference>
<reference evidence="3 4" key="1">
    <citation type="submission" date="2019-02" db="EMBL/GenBank/DDBJ databases">
        <title>Deep-cultivation of Planctomycetes and their phenomic and genomic characterization uncovers novel biology.</title>
        <authorList>
            <person name="Wiegand S."/>
            <person name="Jogler M."/>
            <person name="Boedeker C."/>
            <person name="Pinto D."/>
            <person name="Vollmers J."/>
            <person name="Rivas-Marin E."/>
            <person name="Kohn T."/>
            <person name="Peeters S.H."/>
            <person name="Heuer A."/>
            <person name="Rast P."/>
            <person name="Oberbeckmann S."/>
            <person name="Bunk B."/>
            <person name="Jeske O."/>
            <person name="Meyerdierks A."/>
            <person name="Storesund J.E."/>
            <person name="Kallscheuer N."/>
            <person name="Luecker S."/>
            <person name="Lage O.M."/>
            <person name="Pohl T."/>
            <person name="Merkel B.J."/>
            <person name="Hornburger P."/>
            <person name="Mueller R.-W."/>
            <person name="Bruemmer F."/>
            <person name="Labrenz M."/>
            <person name="Spormann A.M."/>
            <person name="Op den Camp H."/>
            <person name="Overmann J."/>
            <person name="Amann R."/>
            <person name="Jetten M.S.M."/>
            <person name="Mascher T."/>
            <person name="Medema M.H."/>
            <person name="Devos D.P."/>
            <person name="Kaster A.-K."/>
            <person name="Ovreas L."/>
            <person name="Rohde M."/>
            <person name="Galperin M.Y."/>
            <person name="Jogler C."/>
        </authorList>
    </citation>
    <scope>NUCLEOTIDE SEQUENCE [LARGE SCALE GENOMIC DNA]</scope>
    <source>
        <strain evidence="3 4">Pla133</strain>
    </source>
</reference>
<dbReference type="GO" id="GO:0003677">
    <property type="term" value="F:DNA binding"/>
    <property type="evidence" value="ECO:0007669"/>
    <property type="project" value="InterPro"/>
</dbReference>
<protein>
    <submittedName>
        <fullName evidence="3">Type I restriction enzyme EcoKI subunit R</fullName>
    </submittedName>
</protein>
<evidence type="ECO:0000259" key="2">
    <source>
        <dbReference type="PROSITE" id="PS51194"/>
    </source>
</evidence>
<dbReference type="AlphaFoldDB" id="A0A518BE76"/>
<feature type="domain" description="Helicase C-terminal" evidence="2">
    <location>
        <begin position="537"/>
        <end position="690"/>
    </location>
</feature>
<feature type="domain" description="Helicase ATP-binding" evidence="1">
    <location>
        <begin position="323"/>
        <end position="477"/>
    </location>
</feature>
<dbReference type="Pfam" id="PF04851">
    <property type="entry name" value="ResIII"/>
    <property type="match status" value="1"/>
</dbReference>
<dbReference type="PANTHER" id="PTHR47962:SF7">
    <property type="entry name" value="MITOCHONDRIAL ATP-DEPENDENT HELICASE IRC3-RELATED"/>
    <property type="match status" value="1"/>
</dbReference>
<dbReference type="KEGG" id="pbap:Pla133_03510"/>
<dbReference type="PANTHER" id="PTHR47962">
    <property type="entry name" value="ATP-DEPENDENT HELICASE LHR-RELATED-RELATED"/>
    <property type="match status" value="1"/>
</dbReference>
<gene>
    <name evidence="3" type="ORF">Pla133_03510</name>
</gene>
<proteinExistence type="predicted"/>
<dbReference type="CDD" id="cd18799">
    <property type="entry name" value="SF2_C_EcoAI-like"/>
    <property type="match status" value="1"/>
</dbReference>
<evidence type="ECO:0000259" key="1">
    <source>
        <dbReference type="PROSITE" id="PS51192"/>
    </source>
</evidence>
<dbReference type="InterPro" id="IPR027417">
    <property type="entry name" value="P-loop_NTPase"/>
</dbReference>
<dbReference type="Proteomes" id="UP000316921">
    <property type="component" value="Chromosome"/>
</dbReference>
<dbReference type="InterPro" id="IPR006935">
    <property type="entry name" value="Helicase/UvrB_N"/>
</dbReference>
<dbReference type="CDD" id="cd18032">
    <property type="entry name" value="DEXHc_RE_I_III_res"/>
    <property type="match status" value="1"/>
</dbReference>
<dbReference type="InterPro" id="IPR014001">
    <property type="entry name" value="Helicase_ATP-bd"/>
</dbReference>
<dbReference type="Pfam" id="PF13091">
    <property type="entry name" value="PLDc_2"/>
    <property type="match status" value="1"/>
</dbReference>
<accession>A0A518BE76</accession>
<dbReference type="Gene3D" id="3.40.50.300">
    <property type="entry name" value="P-loop containing nucleotide triphosphate hydrolases"/>
    <property type="match status" value="2"/>
</dbReference>
<evidence type="ECO:0000313" key="4">
    <source>
        <dbReference type="Proteomes" id="UP000316921"/>
    </source>
</evidence>
<dbReference type="GO" id="GO:0005524">
    <property type="term" value="F:ATP binding"/>
    <property type="evidence" value="ECO:0007669"/>
    <property type="project" value="InterPro"/>
</dbReference>
<sequence length="896" mass="99224">MTAPIRGLHEALITEAIAESLRNLDPSLELERAGLRKEEAADRIAFHIGRVVFRALEGLPDKERVSRGVRLARDLVEAIDQAIGGQAAEGDSPIDPGEILHAVCTRLPDGTKESFDTPLLPLLDTTLLTNAPDEPRVGHQLLTEIDSADRIDIVMAFIRRTGIRPMLSALRGHCDAGRGLRVLTTTYTDSTELAALEQLEDLGAEIRVSYDKSTSRLHAKAWLFHRASGFTTAYVGSSNLTFSAQQSGLEWNARISGARNPAVTEKVAAVFESYWNSVDFRPFDAAEFEEQTERRDGGSELHLSPIEIHPFPFQERLLEQIALARQQGHHRNLLVSATGTGKTVIAAVDYARLKAAMPRARLLFVAHRKEILEQSLATFRHGLRDAAFGELWVGGRRPRAFEHLFASIQSLNAAGLEDLPPDHFDVVIVDEFHHAAAATYRRLLKLVRPIELLGLTATPERADGLSVLEHFDGRIAAELRLWQAIEQHRLCPFLYYGISDNTDLREVPWRRGHGYDIEGLSNVLTASDSSARLVLKQLQDHVDALSSVRCLGFCVSIAHAQFMARVFRESGVKATAIWGDTPKVEREAALRDLASGALQVLFSVDLFNEGVDLPTIDTVLFLRPTDSATLFLQQLGRGLRRSPGKTACTVLDFVGQHRKEFRFDRRFAGLFEGGRKRLIEHVKRGFPFLPAGCHMELDAVASQRVLENIKAAVPSRWAAKAEELRRIAAASADKDVTLGRFLEESGLALDDVYQGTKCWSDLRAEAGLPNLPEGPVEDVLRRACGRLRHVDDLVRIERYQALLANDTPPEIAPLDEQGRRLLRMLVASMIDQAVTRSTTLAEGAQLLWGHPQARLELRPRGSGQNRPVVIGSNAASWSDRDGCRFSGFQSFKASTG</sequence>
<dbReference type="PROSITE" id="PS51192">
    <property type="entry name" value="HELICASE_ATP_BIND_1"/>
    <property type="match status" value="1"/>
</dbReference>
<dbReference type="Pfam" id="PF00271">
    <property type="entry name" value="Helicase_C"/>
    <property type="match status" value="1"/>
</dbReference>
<dbReference type="InterPro" id="IPR052511">
    <property type="entry name" value="ATP-dep_Helicase"/>
</dbReference>
<dbReference type="InterPro" id="IPR001650">
    <property type="entry name" value="Helicase_C-like"/>
</dbReference>
<dbReference type="SMART" id="SM00490">
    <property type="entry name" value="HELICc"/>
    <property type="match status" value="1"/>
</dbReference>
<dbReference type="PROSITE" id="PS51194">
    <property type="entry name" value="HELICASE_CTER"/>
    <property type="match status" value="1"/>
</dbReference>
<dbReference type="EMBL" id="CP036287">
    <property type="protein sequence ID" value="QDU65287.1"/>
    <property type="molecule type" value="Genomic_DNA"/>
</dbReference>
<keyword evidence="4" id="KW-1185">Reference proteome</keyword>